<accession>A0ABT1YX36</accession>
<dbReference type="SUPFAM" id="SSF55785">
    <property type="entry name" value="PYP-like sensor domain (PAS domain)"/>
    <property type="match status" value="2"/>
</dbReference>
<keyword evidence="4" id="KW-1185">Reference proteome</keyword>
<keyword evidence="1" id="KW-0812">Transmembrane</keyword>
<protein>
    <submittedName>
        <fullName evidence="3">PAS domain-containing protein</fullName>
    </submittedName>
</protein>
<dbReference type="Pfam" id="PF13188">
    <property type="entry name" value="PAS_8"/>
    <property type="match status" value="1"/>
</dbReference>
<reference evidence="3" key="1">
    <citation type="submission" date="2022-07" db="EMBL/GenBank/DDBJ databases">
        <title>Pseudosulfitobacter sp. strain AP-MA-4, whole genome sequence.</title>
        <authorList>
            <person name="Jiang Y."/>
        </authorList>
    </citation>
    <scope>NUCLEOTIDE SEQUENCE</scope>
    <source>
        <strain evidence="3">AP-MA-4</strain>
    </source>
</reference>
<organism evidence="3 4">
    <name type="scientific">Pseudosulfitobacter koreensis</name>
    <dbReference type="NCBI Taxonomy" id="2968472"/>
    <lineage>
        <taxon>Bacteria</taxon>
        <taxon>Pseudomonadati</taxon>
        <taxon>Pseudomonadota</taxon>
        <taxon>Alphaproteobacteria</taxon>
        <taxon>Rhodobacterales</taxon>
        <taxon>Roseobacteraceae</taxon>
        <taxon>Pseudosulfitobacter</taxon>
    </lineage>
</organism>
<evidence type="ECO:0000256" key="1">
    <source>
        <dbReference type="SAM" id="Phobius"/>
    </source>
</evidence>
<dbReference type="InterPro" id="IPR000014">
    <property type="entry name" value="PAS"/>
</dbReference>
<keyword evidence="1" id="KW-0472">Membrane</keyword>
<feature type="domain" description="PAS" evidence="2">
    <location>
        <begin position="385"/>
        <end position="438"/>
    </location>
</feature>
<dbReference type="RefSeq" id="WP_258293116.1">
    <property type="nucleotide sequence ID" value="NZ_JANKJG010000001.1"/>
</dbReference>
<dbReference type="InterPro" id="IPR035965">
    <property type="entry name" value="PAS-like_dom_sf"/>
</dbReference>
<feature type="transmembrane region" description="Helical" evidence="1">
    <location>
        <begin position="6"/>
        <end position="29"/>
    </location>
</feature>
<name>A0ABT1YX36_9RHOB</name>
<sequence>MPLTDILTNAFVACVAATVALAVCTWTSSRQKARPKGRKGGISILFEGENAAHASPSTLIALKSTLEDLTWEKAHDQLRHRFQRLPPKPALLNDGIHHIPAMLDGDAAVLIVDRRGDMTTLQLADELQEVVGQSARLRLLQAKIDTLERSSASAPYPMWQMTQDGHVIWTNAAYDALAESVARDETRPALFDDVLGTGTAPVQRRATVTTQEGGMKHWFDASQRGIDGVIVAHAVNIDAVIEAEAAQRNFVQTLAKTFAQLSIGLAIFDRKGQLALFNPALVDLTRLSAEFLSARPDLLSFFDRLRDSRMMPEPKNYGSWRQDITELIKAAADGRYLETWTLESGQTYRVSGKPNPDRAVAFLIEDISAEVALTRNFRAELEMGQSMIDALPEGLAVFSAAGVLTMCNRVYSAMWGVDPQRSFADITIVDSVQLWHAECGPNTALAKIDAFVKAPGKRDEWGFDLKTAKGAEMRCTLTPLLGGATMLQFRDLRRGLPEQPPPFKTALSKVAASN</sequence>
<dbReference type="Proteomes" id="UP001165396">
    <property type="component" value="Unassembled WGS sequence"/>
</dbReference>
<evidence type="ECO:0000313" key="4">
    <source>
        <dbReference type="Proteomes" id="UP001165396"/>
    </source>
</evidence>
<gene>
    <name evidence="3" type="ORF">NTA49_02735</name>
</gene>
<evidence type="ECO:0000259" key="2">
    <source>
        <dbReference type="Pfam" id="PF13188"/>
    </source>
</evidence>
<comment type="caution">
    <text evidence="3">The sequence shown here is derived from an EMBL/GenBank/DDBJ whole genome shotgun (WGS) entry which is preliminary data.</text>
</comment>
<proteinExistence type="predicted"/>
<evidence type="ECO:0000313" key="3">
    <source>
        <dbReference type="EMBL" id="MCR8825446.1"/>
    </source>
</evidence>
<keyword evidence="1" id="KW-1133">Transmembrane helix</keyword>
<dbReference type="EMBL" id="JANKJG010000001">
    <property type="protein sequence ID" value="MCR8825446.1"/>
    <property type="molecule type" value="Genomic_DNA"/>
</dbReference>